<evidence type="ECO:0000259" key="2">
    <source>
        <dbReference type="Pfam" id="PF04085"/>
    </source>
</evidence>
<feature type="region of interest" description="Disordered" evidence="1">
    <location>
        <begin position="96"/>
        <end position="116"/>
    </location>
</feature>
<feature type="domain" description="Rod shape-determining protein MreC beta-barrel core" evidence="2">
    <location>
        <begin position="4"/>
        <end position="84"/>
    </location>
</feature>
<protein>
    <recommendedName>
        <fullName evidence="2">Rod shape-determining protein MreC beta-barrel core domain-containing protein</fullName>
    </recommendedName>
</protein>
<dbReference type="Gene3D" id="2.40.10.350">
    <property type="entry name" value="Rod shape-determining protein MreC, domain 2"/>
    <property type="match status" value="1"/>
</dbReference>
<dbReference type="AlphaFoldDB" id="A0A3B0RJ84"/>
<accession>A0A3B0RJ84</accession>
<dbReference type="InterPro" id="IPR042175">
    <property type="entry name" value="Cell/Rod_MreC_2"/>
</dbReference>
<reference evidence="3" key="1">
    <citation type="submission" date="2018-06" db="EMBL/GenBank/DDBJ databases">
        <authorList>
            <person name="Zhirakovskaya E."/>
        </authorList>
    </citation>
    <scope>NUCLEOTIDE SEQUENCE</scope>
</reference>
<dbReference type="Pfam" id="PF04085">
    <property type="entry name" value="MreC"/>
    <property type="match status" value="1"/>
</dbReference>
<organism evidence="3">
    <name type="scientific">hydrothermal vent metagenome</name>
    <dbReference type="NCBI Taxonomy" id="652676"/>
    <lineage>
        <taxon>unclassified sequences</taxon>
        <taxon>metagenomes</taxon>
        <taxon>ecological metagenomes</taxon>
    </lineage>
</organism>
<dbReference type="EMBL" id="UOEK01000039">
    <property type="protein sequence ID" value="VAV93180.1"/>
    <property type="molecule type" value="Genomic_DNA"/>
</dbReference>
<evidence type="ECO:0000313" key="3">
    <source>
        <dbReference type="EMBL" id="VAV93180.1"/>
    </source>
</evidence>
<name>A0A3B0RJ84_9ZZZZ</name>
<evidence type="ECO:0000256" key="1">
    <source>
        <dbReference type="SAM" id="MobiDB-lite"/>
    </source>
</evidence>
<dbReference type="InterPro" id="IPR055342">
    <property type="entry name" value="MreC_beta-barrel_core"/>
</dbReference>
<sequence>MKVVTTNESGWTSGQGFGPLTLTMYRATRPVVEGDGLVTQGGRFPPNIRVGTVRNTATLKAGFQLVTEVDATADFGRLGLVKVIVGFSPLDVIEEPAGPQAPPITVPTQEPVGVEQ</sequence>
<proteinExistence type="predicted"/>
<gene>
    <name evidence="3" type="ORF">MNBD_ACTINO02-2833</name>
</gene>